<evidence type="ECO:0000313" key="4">
    <source>
        <dbReference type="Proteomes" id="UP001516400"/>
    </source>
</evidence>
<feature type="chain" id="PRO_5044776105" description="Ig-like domain-containing protein" evidence="1">
    <location>
        <begin position="20"/>
        <end position="114"/>
    </location>
</feature>
<dbReference type="SUPFAM" id="SSF48726">
    <property type="entry name" value="Immunoglobulin"/>
    <property type="match status" value="1"/>
</dbReference>
<accession>A0ABD2NF84</accession>
<evidence type="ECO:0000313" key="3">
    <source>
        <dbReference type="EMBL" id="KAL3277259.1"/>
    </source>
</evidence>
<feature type="signal peptide" evidence="1">
    <location>
        <begin position="1"/>
        <end position="19"/>
    </location>
</feature>
<reference evidence="3 4" key="1">
    <citation type="journal article" date="2021" name="BMC Biol.">
        <title>Horizontally acquired antibacterial genes associated with adaptive radiation of ladybird beetles.</title>
        <authorList>
            <person name="Li H.S."/>
            <person name="Tang X.F."/>
            <person name="Huang Y.H."/>
            <person name="Xu Z.Y."/>
            <person name="Chen M.L."/>
            <person name="Du X.Y."/>
            <person name="Qiu B.Y."/>
            <person name="Chen P.T."/>
            <person name="Zhang W."/>
            <person name="Slipinski A."/>
            <person name="Escalona H.E."/>
            <person name="Waterhouse R.M."/>
            <person name="Zwick A."/>
            <person name="Pang H."/>
        </authorList>
    </citation>
    <scope>NUCLEOTIDE SEQUENCE [LARGE SCALE GENOMIC DNA]</scope>
    <source>
        <strain evidence="3">SYSU2018</strain>
    </source>
</reference>
<name>A0ABD2NF84_9CUCU</name>
<comment type="caution">
    <text evidence="3">The sequence shown here is derived from an EMBL/GenBank/DDBJ whole genome shotgun (WGS) entry which is preliminary data.</text>
</comment>
<keyword evidence="1" id="KW-0732">Signal</keyword>
<feature type="domain" description="Ig-like" evidence="2">
    <location>
        <begin position="21"/>
        <end position="114"/>
    </location>
</feature>
<dbReference type="InterPro" id="IPR013783">
    <property type="entry name" value="Ig-like_fold"/>
</dbReference>
<dbReference type="InterPro" id="IPR036179">
    <property type="entry name" value="Ig-like_dom_sf"/>
</dbReference>
<dbReference type="EMBL" id="JABFTP020000103">
    <property type="protein sequence ID" value="KAL3277259.1"/>
    <property type="molecule type" value="Genomic_DNA"/>
</dbReference>
<dbReference type="InterPro" id="IPR007110">
    <property type="entry name" value="Ig-like_dom"/>
</dbReference>
<dbReference type="Proteomes" id="UP001516400">
    <property type="component" value="Unassembled WGS sequence"/>
</dbReference>
<evidence type="ECO:0000256" key="1">
    <source>
        <dbReference type="SAM" id="SignalP"/>
    </source>
</evidence>
<dbReference type="Gene3D" id="2.60.40.10">
    <property type="entry name" value="Immunoglobulins"/>
    <property type="match status" value="1"/>
</dbReference>
<sequence>MFSFIAVCIIVFHAVKTSAKPSELNQNASLIEQEFSILKDAVLGCSSIDDNHNFYYWFHLDSQTIIGPYNEGGFDYTKYGYEVLSGNLTIRNITRNEKGVYNCVSRELIMKKRR</sequence>
<dbReference type="AlphaFoldDB" id="A0ABD2NF84"/>
<protein>
    <recommendedName>
        <fullName evidence="2">Ig-like domain-containing protein</fullName>
    </recommendedName>
</protein>
<keyword evidence="4" id="KW-1185">Reference proteome</keyword>
<dbReference type="PROSITE" id="PS50835">
    <property type="entry name" value="IG_LIKE"/>
    <property type="match status" value="1"/>
</dbReference>
<evidence type="ECO:0000259" key="2">
    <source>
        <dbReference type="PROSITE" id="PS50835"/>
    </source>
</evidence>
<organism evidence="3 4">
    <name type="scientific">Cryptolaemus montrouzieri</name>
    <dbReference type="NCBI Taxonomy" id="559131"/>
    <lineage>
        <taxon>Eukaryota</taxon>
        <taxon>Metazoa</taxon>
        <taxon>Ecdysozoa</taxon>
        <taxon>Arthropoda</taxon>
        <taxon>Hexapoda</taxon>
        <taxon>Insecta</taxon>
        <taxon>Pterygota</taxon>
        <taxon>Neoptera</taxon>
        <taxon>Endopterygota</taxon>
        <taxon>Coleoptera</taxon>
        <taxon>Polyphaga</taxon>
        <taxon>Cucujiformia</taxon>
        <taxon>Coccinelloidea</taxon>
        <taxon>Coccinellidae</taxon>
        <taxon>Scymninae</taxon>
        <taxon>Scymnini</taxon>
        <taxon>Cryptolaemus</taxon>
    </lineage>
</organism>
<gene>
    <name evidence="3" type="ORF">HHI36_012611</name>
</gene>
<proteinExistence type="predicted"/>